<feature type="coiled-coil region" evidence="1">
    <location>
        <begin position="127"/>
        <end position="165"/>
    </location>
</feature>
<keyword evidence="1" id="KW-0175">Coiled coil</keyword>
<evidence type="ECO:0000313" key="2">
    <source>
        <dbReference type="EMBL" id="KAA6370600.1"/>
    </source>
</evidence>
<evidence type="ECO:0000256" key="1">
    <source>
        <dbReference type="SAM" id="Coils"/>
    </source>
</evidence>
<organism evidence="2 3">
    <name type="scientific">Streblomastix strix</name>
    <dbReference type="NCBI Taxonomy" id="222440"/>
    <lineage>
        <taxon>Eukaryota</taxon>
        <taxon>Metamonada</taxon>
        <taxon>Preaxostyla</taxon>
        <taxon>Oxymonadida</taxon>
        <taxon>Streblomastigidae</taxon>
        <taxon>Streblomastix</taxon>
    </lineage>
</organism>
<reference evidence="2 3" key="1">
    <citation type="submission" date="2019-03" db="EMBL/GenBank/DDBJ databases">
        <title>Single cell metagenomics reveals metabolic interactions within the superorganism composed of flagellate Streblomastix strix and complex community of Bacteroidetes bacteria on its surface.</title>
        <authorList>
            <person name="Treitli S.C."/>
            <person name="Kolisko M."/>
            <person name="Husnik F."/>
            <person name="Keeling P."/>
            <person name="Hampl V."/>
        </authorList>
    </citation>
    <scope>NUCLEOTIDE SEQUENCE [LARGE SCALE GENOMIC DNA]</scope>
    <source>
        <strain evidence="2">ST1C</strain>
    </source>
</reference>
<dbReference type="AlphaFoldDB" id="A0A5J4UKM2"/>
<proteinExistence type="predicted"/>
<comment type="caution">
    <text evidence="2">The sequence shown here is derived from an EMBL/GenBank/DDBJ whole genome shotgun (WGS) entry which is preliminary data.</text>
</comment>
<gene>
    <name evidence="2" type="ORF">EZS28_033874</name>
</gene>
<dbReference type="Proteomes" id="UP000324800">
    <property type="component" value="Unassembled WGS sequence"/>
</dbReference>
<evidence type="ECO:0000313" key="3">
    <source>
        <dbReference type="Proteomes" id="UP000324800"/>
    </source>
</evidence>
<protein>
    <submittedName>
        <fullName evidence="2">Uncharacterized protein</fullName>
    </submittedName>
</protein>
<dbReference type="EMBL" id="SNRW01015237">
    <property type="protein sequence ID" value="KAA6370600.1"/>
    <property type="molecule type" value="Genomic_DNA"/>
</dbReference>
<name>A0A5J4UKM2_9EUKA</name>
<accession>A0A5J4UKM2</accession>
<sequence length="280" mass="31743">MDEAQLQQLADQGISSSQDKNIKERLAIATKIMEQYYGKKQANSILLGKELQNTRSSASKIWTTIAQALKLRKHQLKIKDGIFDPEFEMEHCKLAVSAQCASAAALHAMVLEDYKSVTMWTLYAHHIAQIITEVNQARREIALTSEQLKGKLNSEISALDVLEDESNKKIKDFAKTQKILADQRKQATIQTPVAPIPQQIIQTPPQQASTAAQIQTSILQQPFFQQLPLQQLTPGYQLPSNQLVSSNPSKYSFFPYGRAQKRNKRGELIRDEYSYQKHFE</sequence>